<reference evidence="3 4" key="1">
    <citation type="submission" date="2016-10" db="EMBL/GenBank/DDBJ databases">
        <authorList>
            <person name="de Groot N.N."/>
        </authorList>
    </citation>
    <scope>NUCLEOTIDE SEQUENCE [LARGE SCALE GENOMIC DNA]</scope>
    <source>
        <strain evidence="3 4">CGMCC 1.10267</strain>
    </source>
</reference>
<feature type="transmembrane region" description="Helical" evidence="2">
    <location>
        <begin position="58"/>
        <end position="80"/>
    </location>
</feature>
<keyword evidence="2" id="KW-0812">Transmembrane</keyword>
<feature type="region of interest" description="Disordered" evidence="1">
    <location>
        <begin position="436"/>
        <end position="478"/>
    </location>
</feature>
<dbReference type="RefSeq" id="WP_090594113.1">
    <property type="nucleotide sequence ID" value="NZ_FNCS01000003.1"/>
</dbReference>
<feature type="transmembrane region" description="Helical" evidence="2">
    <location>
        <begin position="25"/>
        <end position="46"/>
    </location>
</feature>
<sequence length="495" mass="51872">MTDFAYSHPELDLLQSRLQSARRHYILREIVLTLLVTLCAAMAAVLTLRVTAYFGMDLPAAIIAVSSAAVFFGMAVRGFLHQPSDRALAIAADRILSGREIFRTVLETRRSDKNVFAQRLILQAEQLARQIVPADLVPGVSRTLIVATLLLSASVLVSAFIAPQSSASLTPSTMIEGVELQAIVAALDDIAIRLENEGVAQGEQYLMAISRSLAEMSRESANQHSVTRRQLADDLDAIGSHAGPALQAARGGESGRTLIDQLAQLQQRVEQGAIALRSGIDAANGAEPTAQAPTPQGPEEGPATDIPAEGGIATSTAPGAQRSDIVPDDLPTGPVEGPCQIDGEESCMGPADTNYSADRSTPTGDAAQALGSTARSDADVAGREGMLIGAASQSGRGDSALAGQGTEDLLGPNASQSLDALRTFLTVATDRVAEGDRSMAQNQAPETVTTLGPGGSLDAASGQWRKLPEQPGRHGAISASRRDVLVQYFDRPVEE</sequence>
<feature type="region of interest" description="Disordered" evidence="1">
    <location>
        <begin position="391"/>
        <end position="413"/>
    </location>
</feature>
<feature type="compositionally biased region" description="Polar residues" evidence="1">
    <location>
        <begin position="353"/>
        <end position="363"/>
    </location>
</feature>
<dbReference type="Proteomes" id="UP000199495">
    <property type="component" value="Unassembled WGS sequence"/>
</dbReference>
<feature type="transmembrane region" description="Helical" evidence="2">
    <location>
        <begin position="144"/>
        <end position="162"/>
    </location>
</feature>
<evidence type="ECO:0000313" key="4">
    <source>
        <dbReference type="Proteomes" id="UP000199495"/>
    </source>
</evidence>
<keyword evidence="4" id="KW-1185">Reference proteome</keyword>
<keyword evidence="2" id="KW-0472">Membrane</keyword>
<dbReference type="STRING" id="440168.SAMN04487974_103143"/>
<name>A0A1G7UNT1_9HYPH</name>
<feature type="compositionally biased region" description="Polar residues" evidence="1">
    <location>
        <begin position="439"/>
        <end position="450"/>
    </location>
</feature>
<evidence type="ECO:0000256" key="1">
    <source>
        <dbReference type="SAM" id="MobiDB-lite"/>
    </source>
</evidence>
<dbReference type="EMBL" id="FNCS01000003">
    <property type="protein sequence ID" value="SDG48390.1"/>
    <property type="molecule type" value="Genomic_DNA"/>
</dbReference>
<protein>
    <submittedName>
        <fullName evidence="3">Uncharacterized protein</fullName>
    </submittedName>
</protein>
<evidence type="ECO:0000313" key="3">
    <source>
        <dbReference type="EMBL" id="SDG48390.1"/>
    </source>
</evidence>
<gene>
    <name evidence="3" type="ORF">SAMN04487974_103143</name>
</gene>
<evidence type="ECO:0000256" key="2">
    <source>
        <dbReference type="SAM" id="Phobius"/>
    </source>
</evidence>
<accession>A0A1G7UNT1</accession>
<organism evidence="3 4">
    <name type="scientific">Pelagibacterium luteolum</name>
    <dbReference type="NCBI Taxonomy" id="440168"/>
    <lineage>
        <taxon>Bacteria</taxon>
        <taxon>Pseudomonadati</taxon>
        <taxon>Pseudomonadota</taxon>
        <taxon>Alphaproteobacteria</taxon>
        <taxon>Hyphomicrobiales</taxon>
        <taxon>Devosiaceae</taxon>
        <taxon>Pelagibacterium</taxon>
    </lineage>
</organism>
<keyword evidence="2" id="KW-1133">Transmembrane helix</keyword>
<feature type="region of interest" description="Disordered" evidence="1">
    <location>
        <begin position="285"/>
        <end position="377"/>
    </location>
</feature>
<dbReference type="AlphaFoldDB" id="A0A1G7UNT1"/>
<proteinExistence type="predicted"/>